<dbReference type="Gene3D" id="1.20.1280.50">
    <property type="match status" value="1"/>
</dbReference>
<reference evidence="2" key="1">
    <citation type="submission" date="2014-09" db="EMBL/GenBank/DDBJ databases">
        <title>Genome sequence of the luminous mushroom Mycena chlorophos for searching fungal bioluminescence genes.</title>
        <authorList>
            <person name="Tanaka Y."/>
            <person name="Kasuga D."/>
            <person name="Oba Y."/>
            <person name="Hase S."/>
            <person name="Sato K."/>
            <person name="Oba Y."/>
            <person name="Sakakibara Y."/>
        </authorList>
    </citation>
    <scope>NUCLEOTIDE SEQUENCE</scope>
</reference>
<evidence type="ECO:0000313" key="3">
    <source>
        <dbReference type="Proteomes" id="UP000815677"/>
    </source>
</evidence>
<feature type="domain" description="F-box" evidence="1">
    <location>
        <begin position="41"/>
        <end position="99"/>
    </location>
</feature>
<evidence type="ECO:0000313" key="2">
    <source>
        <dbReference type="EMBL" id="GAT45068.1"/>
    </source>
</evidence>
<name>A0ABQ0L1N0_MYCCL</name>
<gene>
    <name evidence="2" type="ORF">MCHLO_02661</name>
</gene>
<proteinExistence type="predicted"/>
<dbReference type="Pfam" id="PF12937">
    <property type="entry name" value="F-box-like"/>
    <property type="match status" value="1"/>
</dbReference>
<evidence type="ECO:0000259" key="1">
    <source>
        <dbReference type="PROSITE" id="PS50181"/>
    </source>
</evidence>
<keyword evidence="3" id="KW-1185">Reference proteome</keyword>
<dbReference type="Proteomes" id="UP000815677">
    <property type="component" value="Unassembled WGS sequence"/>
</dbReference>
<sequence length="576" mass="63576">MSVSASTSAADSRRRIIDSDCHGSADPRRDAALLKAERNELSSIHVLPPEVLAEIFHCLHEVRFAEARIYGRQCIETLRLVCRRWNGVVLSTPKLWAGLDSHWALTEHLERSGSLPLDVKIHCGVSSVHRLDLLLQNAARIQSLTIVGARQDFPPVLNLLENRVFLILRCLSVTCDEADEDEDSMHSGGSAPLHVQLPLPFLGLSTLRRLELDGVRANIGLVSGLTSLDLSGEANGGNPFVPASDLLRALQACPLLKRLAISLAVVDDFDEDTVPATRIVPLLSLEHLSWEDIADSFAYIMSRVRFARTATIDLRLHDCYTAAEFEAALAPLRDHLRNVPFAHALRPRTLVININAHSFLSLRSSHATVLPPLCRNDPQSVVHIGGYPEHGAVADPILDVMLASGGSLFTHLASITHLDLRRTQAPQNTFSSILRMLRDGGSPIELVALNIETNGVQFCDALRLFCDCGGSLPFLDVFVLQVHLSTRALQADLADPDHPHYEFIVVLEMLLRTLRVGGDGTTKTRLVRIEQQDVHGRVFEEWEDLGALEAYQAKWDGVQSLGVELSWDLSNPRKRG</sequence>
<protein>
    <recommendedName>
        <fullName evidence="1">F-box domain-containing protein</fullName>
    </recommendedName>
</protein>
<dbReference type="EMBL" id="DF840644">
    <property type="protein sequence ID" value="GAT45068.1"/>
    <property type="molecule type" value="Genomic_DNA"/>
</dbReference>
<dbReference type="InterPro" id="IPR036047">
    <property type="entry name" value="F-box-like_dom_sf"/>
</dbReference>
<dbReference type="InterPro" id="IPR001810">
    <property type="entry name" value="F-box_dom"/>
</dbReference>
<accession>A0ABQ0L1N0</accession>
<dbReference type="SUPFAM" id="SSF52047">
    <property type="entry name" value="RNI-like"/>
    <property type="match status" value="1"/>
</dbReference>
<dbReference type="PROSITE" id="PS50181">
    <property type="entry name" value="FBOX"/>
    <property type="match status" value="1"/>
</dbReference>
<dbReference type="SUPFAM" id="SSF81383">
    <property type="entry name" value="F-box domain"/>
    <property type="match status" value="1"/>
</dbReference>
<organism evidence="2 3">
    <name type="scientific">Mycena chlorophos</name>
    <name type="common">Agaric fungus</name>
    <name type="synonym">Agaricus chlorophos</name>
    <dbReference type="NCBI Taxonomy" id="658473"/>
    <lineage>
        <taxon>Eukaryota</taxon>
        <taxon>Fungi</taxon>
        <taxon>Dikarya</taxon>
        <taxon>Basidiomycota</taxon>
        <taxon>Agaricomycotina</taxon>
        <taxon>Agaricomycetes</taxon>
        <taxon>Agaricomycetidae</taxon>
        <taxon>Agaricales</taxon>
        <taxon>Marasmiineae</taxon>
        <taxon>Mycenaceae</taxon>
        <taxon>Mycena</taxon>
    </lineage>
</organism>